<sequence>DAQNRPAPQIRQPSARQSSRVAKAVSFNLHRPPQQQQSDEALESGLQHHKQPKKSETQKSTERQRKKRAAGKDTSQQGITDSQLIEVHTTMVDTMDNTVRKQLDFLQLLQNGRISMPYYREMMKSLLAMQTRTIQQVLDAIQSNERWPQ</sequence>
<organism evidence="2 4">
    <name type="scientific">Macrostomum lignano</name>
    <dbReference type="NCBI Taxonomy" id="282301"/>
    <lineage>
        <taxon>Eukaryota</taxon>
        <taxon>Metazoa</taxon>
        <taxon>Spiralia</taxon>
        <taxon>Lophotrochozoa</taxon>
        <taxon>Platyhelminthes</taxon>
        <taxon>Rhabditophora</taxon>
        <taxon>Macrostomorpha</taxon>
        <taxon>Macrostomida</taxon>
        <taxon>Macrostomidae</taxon>
        <taxon>Macrostomum</taxon>
    </lineage>
</organism>
<name>A0A1I8I3C5_9PLAT</name>
<feature type="compositionally biased region" description="Polar residues" evidence="1">
    <location>
        <begin position="73"/>
        <end position="83"/>
    </location>
</feature>
<accession>A0A1I8I3C5</accession>
<proteinExistence type="predicted"/>
<dbReference type="Proteomes" id="UP000095280">
    <property type="component" value="Unplaced"/>
</dbReference>
<evidence type="ECO:0000313" key="2">
    <source>
        <dbReference type="Proteomes" id="UP000095280"/>
    </source>
</evidence>
<dbReference type="WBParaSite" id="maker-uti_cns_0013937-snap-gene-0.3-mRNA-1">
    <property type="protein sequence ID" value="maker-uti_cns_0013937-snap-gene-0.3-mRNA-1"/>
    <property type="gene ID" value="maker-uti_cns_0013937-snap-gene-0.3"/>
</dbReference>
<dbReference type="WBParaSite" id="maker-uti_cns_0001125-snap-gene-1.13-mRNA-1">
    <property type="protein sequence ID" value="maker-uti_cns_0001125-snap-gene-1.13-mRNA-1"/>
    <property type="gene ID" value="maker-uti_cns_0001125-snap-gene-1.13"/>
</dbReference>
<feature type="region of interest" description="Disordered" evidence="1">
    <location>
        <begin position="1"/>
        <end position="83"/>
    </location>
</feature>
<evidence type="ECO:0000313" key="3">
    <source>
        <dbReference type="WBParaSite" id="maker-uti_cns_0001125-snap-gene-1.13-mRNA-1"/>
    </source>
</evidence>
<feature type="compositionally biased region" description="Polar residues" evidence="1">
    <location>
        <begin position="11"/>
        <end position="20"/>
    </location>
</feature>
<evidence type="ECO:0000313" key="4">
    <source>
        <dbReference type="WBParaSite" id="maker-uti_cns_0009812-snap-gene-0.3-mRNA-1"/>
    </source>
</evidence>
<dbReference type="AlphaFoldDB" id="A0A1I8I3C5"/>
<feature type="compositionally biased region" description="Basic and acidic residues" evidence="1">
    <location>
        <begin position="53"/>
        <end position="63"/>
    </location>
</feature>
<reference evidence="3 4" key="1">
    <citation type="submission" date="2016-11" db="UniProtKB">
        <authorList>
            <consortium name="WormBaseParasite"/>
        </authorList>
    </citation>
    <scope>IDENTIFICATION</scope>
</reference>
<protein>
    <submittedName>
        <fullName evidence="3 4">Nbl1_Borealin_N domain-containing protein</fullName>
    </submittedName>
</protein>
<dbReference type="WBParaSite" id="maker-uti_cns_0009812-snap-gene-0.3-mRNA-1">
    <property type="protein sequence ID" value="maker-uti_cns_0009812-snap-gene-0.3-mRNA-1"/>
    <property type="gene ID" value="maker-uti_cns_0009812-snap-gene-0.3"/>
</dbReference>
<keyword evidence="2" id="KW-1185">Reference proteome</keyword>
<evidence type="ECO:0000256" key="1">
    <source>
        <dbReference type="SAM" id="MobiDB-lite"/>
    </source>
</evidence>